<dbReference type="GeneID" id="24127245"/>
<organism evidence="2 3">
    <name type="scientific">Saprolegnia parasitica (strain CBS 223.65)</name>
    <dbReference type="NCBI Taxonomy" id="695850"/>
    <lineage>
        <taxon>Eukaryota</taxon>
        <taxon>Sar</taxon>
        <taxon>Stramenopiles</taxon>
        <taxon>Oomycota</taxon>
        <taxon>Saprolegniomycetes</taxon>
        <taxon>Saprolegniales</taxon>
        <taxon>Saprolegniaceae</taxon>
        <taxon>Saprolegnia</taxon>
    </lineage>
</organism>
<dbReference type="RefSeq" id="XP_012198610.1">
    <property type="nucleotide sequence ID" value="XM_012343220.1"/>
</dbReference>
<evidence type="ECO:0000313" key="2">
    <source>
        <dbReference type="EMBL" id="KDO30918.1"/>
    </source>
</evidence>
<dbReference type="OrthoDB" id="73352at2759"/>
<feature type="region of interest" description="Disordered" evidence="1">
    <location>
        <begin position="1"/>
        <end position="33"/>
    </location>
</feature>
<accession>A0A067CK74</accession>
<protein>
    <recommendedName>
        <fullName evidence="4">BED-type domain-containing protein</fullName>
    </recommendedName>
</protein>
<dbReference type="KEGG" id="spar:SPRG_04821"/>
<dbReference type="Proteomes" id="UP000030745">
    <property type="component" value="Unassembled WGS sequence"/>
</dbReference>
<evidence type="ECO:0008006" key="4">
    <source>
        <dbReference type="Google" id="ProtNLM"/>
    </source>
</evidence>
<dbReference type="VEuPathDB" id="FungiDB:SPRG_04821"/>
<dbReference type="EMBL" id="KK583200">
    <property type="protein sequence ID" value="KDO30918.1"/>
    <property type="molecule type" value="Genomic_DNA"/>
</dbReference>
<feature type="compositionally biased region" description="Low complexity" evidence="1">
    <location>
        <begin position="1"/>
        <end position="17"/>
    </location>
</feature>
<sequence length="649" mass="71609">MEAIPMPASISMSPPGGLSLLEQEEDNNEEMTSAELDQLQPLSMNEPLLRPSHTRRTGRPANPVWQYFLRGAKRNRFHYHAYCRYCVLHYKQAHADMDDDGAMEHVDSTRGVQSDMIKHLKQCEHSPSNVVEELEAYLAECHHRAKTTPTAVKRKQPSRPNQDAPDTLLWKATVSASLPLHWTRAPLIASLLSIPSPLGDIATVASSLAKAQLDKRQRVAAAGVGAHLVSFSLINSDGDACALSLVSVTDWTVAELQAHVSACLSALRQSNVSIIAIVADAMLPLQAAMRFQAASAPDLLVLPCLHHVLDMLLGFLVTDERYEALLGAMMEVGSYLRHPSISFVPPPVALANDVHSIVATLDAFVQLEDAMADVALPPSLRAYIDDPATWGALRALLQRLRPLHAAMTRKCPTLTHVVHTLAWLYRHFGDDEAMRRLLESFWRWYDLPTMGLACIFNVHLDLQLSPAVRSLVPTYFELMYGRWFHAPIAPSTIDDVLAAVDAKSFPFDGDVTRDYLDDVSSFYSFVANSHPELCALCCRLFAVAVHAAPVPRLLRRAPMDNTDALLPWLHIAFAVSATKPSSPVMAKSKDANRWLHAQETQTHGVFSKREWTAFASAWRRRLADEVAIASVPPTEGPASAPPTINSAVE</sequence>
<proteinExistence type="predicted"/>
<reference evidence="2 3" key="1">
    <citation type="journal article" date="2013" name="PLoS Genet.">
        <title>Distinctive expansion of potential virulence genes in the genome of the oomycete fish pathogen Saprolegnia parasitica.</title>
        <authorList>
            <person name="Jiang R.H."/>
            <person name="de Bruijn I."/>
            <person name="Haas B.J."/>
            <person name="Belmonte R."/>
            <person name="Lobach L."/>
            <person name="Christie J."/>
            <person name="van den Ackerveken G."/>
            <person name="Bottin A."/>
            <person name="Bulone V."/>
            <person name="Diaz-Moreno S.M."/>
            <person name="Dumas B."/>
            <person name="Fan L."/>
            <person name="Gaulin E."/>
            <person name="Govers F."/>
            <person name="Grenville-Briggs L.J."/>
            <person name="Horner N.R."/>
            <person name="Levin J.Z."/>
            <person name="Mammella M."/>
            <person name="Meijer H.J."/>
            <person name="Morris P."/>
            <person name="Nusbaum C."/>
            <person name="Oome S."/>
            <person name="Phillips A.J."/>
            <person name="van Rooyen D."/>
            <person name="Rzeszutek E."/>
            <person name="Saraiva M."/>
            <person name="Secombes C.J."/>
            <person name="Seidl M.F."/>
            <person name="Snel B."/>
            <person name="Stassen J.H."/>
            <person name="Sykes S."/>
            <person name="Tripathy S."/>
            <person name="van den Berg H."/>
            <person name="Vega-Arreguin J.C."/>
            <person name="Wawra S."/>
            <person name="Young S.K."/>
            <person name="Zeng Q."/>
            <person name="Dieguez-Uribeondo J."/>
            <person name="Russ C."/>
            <person name="Tyler B.M."/>
            <person name="van West P."/>
        </authorList>
    </citation>
    <scope>NUCLEOTIDE SEQUENCE [LARGE SCALE GENOMIC DNA]</scope>
    <source>
        <strain evidence="2 3">CBS 223.65</strain>
    </source>
</reference>
<keyword evidence="3" id="KW-1185">Reference proteome</keyword>
<evidence type="ECO:0000313" key="3">
    <source>
        <dbReference type="Proteomes" id="UP000030745"/>
    </source>
</evidence>
<dbReference type="AlphaFoldDB" id="A0A067CK74"/>
<evidence type="ECO:0000256" key="1">
    <source>
        <dbReference type="SAM" id="MobiDB-lite"/>
    </source>
</evidence>
<dbReference type="OMA" id="HYSDAIT"/>
<name>A0A067CK74_SAPPC</name>
<gene>
    <name evidence="2" type="ORF">SPRG_04821</name>
</gene>